<dbReference type="InterPro" id="IPR036961">
    <property type="entry name" value="Kinesin_motor_dom_sf"/>
</dbReference>
<dbReference type="STRING" id="905079.L1JJ75"/>
<reference evidence="10 12" key="1">
    <citation type="journal article" date="2012" name="Nature">
        <title>Algal genomes reveal evolutionary mosaicism and the fate of nucleomorphs.</title>
        <authorList>
            <consortium name="DOE Joint Genome Institute"/>
            <person name="Curtis B.A."/>
            <person name="Tanifuji G."/>
            <person name="Burki F."/>
            <person name="Gruber A."/>
            <person name="Irimia M."/>
            <person name="Maruyama S."/>
            <person name="Arias M.C."/>
            <person name="Ball S.G."/>
            <person name="Gile G.H."/>
            <person name="Hirakawa Y."/>
            <person name="Hopkins J.F."/>
            <person name="Kuo A."/>
            <person name="Rensing S.A."/>
            <person name="Schmutz J."/>
            <person name="Symeonidi A."/>
            <person name="Elias M."/>
            <person name="Eveleigh R.J."/>
            <person name="Herman E.K."/>
            <person name="Klute M.J."/>
            <person name="Nakayama T."/>
            <person name="Obornik M."/>
            <person name="Reyes-Prieto A."/>
            <person name="Armbrust E.V."/>
            <person name="Aves S.J."/>
            <person name="Beiko R.G."/>
            <person name="Coutinho P."/>
            <person name="Dacks J.B."/>
            <person name="Durnford D.G."/>
            <person name="Fast N.M."/>
            <person name="Green B.R."/>
            <person name="Grisdale C.J."/>
            <person name="Hempel F."/>
            <person name="Henrissat B."/>
            <person name="Hoppner M.P."/>
            <person name="Ishida K."/>
            <person name="Kim E."/>
            <person name="Koreny L."/>
            <person name="Kroth P.G."/>
            <person name="Liu Y."/>
            <person name="Malik S.B."/>
            <person name="Maier U.G."/>
            <person name="McRose D."/>
            <person name="Mock T."/>
            <person name="Neilson J.A."/>
            <person name="Onodera N.T."/>
            <person name="Poole A.M."/>
            <person name="Pritham E.J."/>
            <person name="Richards T.A."/>
            <person name="Rocap G."/>
            <person name="Roy S.W."/>
            <person name="Sarai C."/>
            <person name="Schaack S."/>
            <person name="Shirato S."/>
            <person name="Slamovits C.H."/>
            <person name="Spencer D.F."/>
            <person name="Suzuki S."/>
            <person name="Worden A.Z."/>
            <person name="Zauner S."/>
            <person name="Barry K."/>
            <person name="Bell C."/>
            <person name="Bharti A.K."/>
            <person name="Crow J.A."/>
            <person name="Grimwood J."/>
            <person name="Kramer R."/>
            <person name="Lindquist E."/>
            <person name="Lucas S."/>
            <person name="Salamov A."/>
            <person name="McFadden G.I."/>
            <person name="Lane C.E."/>
            <person name="Keeling P.J."/>
            <person name="Gray M.W."/>
            <person name="Grigoriev I.V."/>
            <person name="Archibald J.M."/>
        </authorList>
    </citation>
    <scope>NUCLEOTIDE SEQUENCE</scope>
    <source>
        <strain evidence="10 12">CCMP2712</strain>
    </source>
</reference>
<name>L1JJ75_GUITC</name>
<dbReference type="eggNOG" id="KOG4280">
    <property type="taxonomic scope" value="Eukaryota"/>
</dbReference>
<dbReference type="InterPro" id="IPR001752">
    <property type="entry name" value="Kinesin_motor_dom"/>
</dbReference>
<keyword evidence="3 8" id="KW-0547">Nucleotide-binding</keyword>
<dbReference type="InterPro" id="IPR027417">
    <property type="entry name" value="P-loop_NTPase"/>
</dbReference>
<dbReference type="AlphaFoldDB" id="L1JJ75"/>
<keyword evidence="4 8" id="KW-0067">ATP-binding</keyword>
<protein>
    <recommendedName>
        <fullName evidence="9">Kinesin motor domain-containing protein</fullName>
    </recommendedName>
</protein>
<dbReference type="InterPro" id="IPR044986">
    <property type="entry name" value="KIF15/KIN-12"/>
</dbReference>
<comment type="subcellular location">
    <subcellularLocation>
        <location evidence="1">Plastid</location>
        <location evidence="1">Chloroplast</location>
    </subcellularLocation>
</comment>
<keyword evidence="6 8" id="KW-0505">Motor protein</keyword>
<evidence type="ECO:0000256" key="6">
    <source>
        <dbReference type="ARBA" id="ARBA00023175"/>
    </source>
</evidence>
<dbReference type="Proteomes" id="UP000011087">
    <property type="component" value="Unassembled WGS sequence"/>
</dbReference>
<feature type="domain" description="Kinesin motor" evidence="9">
    <location>
        <begin position="1"/>
        <end position="278"/>
    </location>
</feature>
<reference evidence="11" key="3">
    <citation type="submission" date="2016-03" db="UniProtKB">
        <authorList>
            <consortium name="EnsemblProtists"/>
        </authorList>
    </citation>
    <scope>IDENTIFICATION</scope>
</reference>
<keyword evidence="5" id="KW-0175">Coiled coil</keyword>
<dbReference type="EnsemblProtists" id="EKX48551">
    <property type="protein sequence ID" value="EKX48551"/>
    <property type="gene ID" value="GUITHDRAFT_61324"/>
</dbReference>
<dbReference type="GeneID" id="17305306"/>
<evidence type="ECO:0000256" key="4">
    <source>
        <dbReference type="ARBA" id="ARBA00022840"/>
    </source>
</evidence>
<dbReference type="PANTHER" id="PTHR37739:SF8">
    <property type="entry name" value="KINESIN-LIKE PROTEIN KIN-12D"/>
    <property type="match status" value="1"/>
</dbReference>
<reference evidence="12" key="2">
    <citation type="submission" date="2012-11" db="EMBL/GenBank/DDBJ databases">
        <authorList>
            <person name="Kuo A."/>
            <person name="Curtis B.A."/>
            <person name="Tanifuji G."/>
            <person name="Burki F."/>
            <person name="Gruber A."/>
            <person name="Irimia M."/>
            <person name="Maruyama S."/>
            <person name="Arias M.C."/>
            <person name="Ball S.G."/>
            <person name="Gile G.H."/>
            <person name="Hirakawa Y."/>
            <person name="Hopkins J.F."/>
            <person name="Rensing S.A."/>
            <person name="Schmutz J."/>
            <person name="Symeonidi A."/>
            <person name="Elias M."/>
            <person name="Eveleigh R.J."/>
            <person name="Herman E.K."/>
            <person name="Klute M.J."/>
            <person name="Nakayama T."/>
            <person name="Obornik M."/>
            <person name="Reyes-Prieto A."/>
            <person name="Armbrust E.V."/>
            <person name="Aves S.J."/>
            <person name="Beiko R.G."/>
            <person name="Coutinho P."/>
            <person name="Dacks J.B."/>
            <person name="Durnford D.G."/>
            <person name="Fast N.M."/>
            <person name="Green B.R."/>
            <person name="Grisdale C."/>
            <person name="Hempe F."/>
            <person name="Henrissat B."/>
            <person name="Hoppner M.P."/>
            <person name="Ishida K.-I."/>
            <person name="Kim E."/>
            <person name="Koreny L."/>
            <person name="Kroth P.G."/>
            <person name="Liu Y."/>
            <person name="Malik S.-B."/>
            <person name="Maier U.G."/>
            <person name="McRose D."/>
            <person name="Mock T."/>
            <person name="Neilson J.A."/>
            <person name="Onodera N.T."/>
            <person name="Poole A.M."/>
            <person name="Pritham E.J."/>
            <person name="Richards T.A."/>
            <person name="Rocap G."/>
            <person name="Roy S.W."/>
            <person name="Sarai C."/>
            <person name="Schaack S."/>
            <person name="Shirato S."/>
            <person name="Slamovits C.H."/>
            <person name="Spencer D.F."/>
            <person name="Suzuki S."/>
            <person name="Worden A.Z."/>
            <person name="Zauner S."/>
            <person name="Barry K."/>
            <person name="Bell C."/>
            <person name="Bharti A.K."/>
            <person name="Crow J.A."/>
            <person name="Grimwood J."/>
            <person name="Kramer R."/>
            <person name="Lindquist E."/>
            <person name="Lucas S."/>
            <person name="Salamov A."/>
            <person name="McFadden G.I."/>
            <person name="Lane C.E."/>
            <person name="Keeling P.J."/>
            <person name="Gray M.W."/>
            <person name="Grigoriev I.V."/>
            <person name="Archibald J.M."/>
        </authorList>
    </citation>
    <scope>NUCLEOTIDE SEQUENCE</scope>
    <source>
        <strain evidence="12">CCMP2712</strain>
    </source>
</reference>
<dbReference type="EMBL" id="JH992985">
    <property type="protein sequence ID" value="EKX48551.1"/>
    <property type="molecule type" value="Genomic_DNA"/>
</dbReference>
<dbReference type="SMART" id="SM00129">
    <property type="entry name" value="KISc"/>
    <property type="match status" value="1"/>
</dbReference>
<dbReference type="CDD" id="cd00106">
    <property type="entry name" value="KISc"/>
    <property type="match status" value="1"/>
</dbReference>
<keyword evidence="2" id="KW-0493">Microtubule</keyword>
<dbReference type="PROSITE" id="PS50067">
    <property type="entry name" value="KINESIN_MOTOR_2"/>
    <property type="match status" value="1"/>
</dbReference>
<dbReference type="PRINTS" id="PR00380">
    <property type="entry name" value="KINESINHEAVY"/>
</dbReference>
<feature type="binding site" evidence="8">
    <location>
        <begin position="29"/>
        <end position="36"/>
    </location>
    <ligand>
        <name>ATP</name>
        <dbReference type="ChEBI" id="CHEBI:30616"/>
    </ligand>
</feature>
<evidence type="ECO:0000313" key="11">
    <source>
        <dbReference type="EnsemblProtists" id="EKX48551"/>
    </source>
</evidence>
<evidence type="ECO:0000256" key="5">
    <source>
        <dbReference type="ARBA" id="ARBA00023054"/>
    </source>
</evidence>
<keyword evidence="12" id="KW-1185">Reference proteome</keyword>
<evidence type="ECO:0000313" key="12">
    <source>
        <dbReference type="Proteomes" id="UP000011087"/>
    </source>
</evidence>
<comment type="similarity">
    <text evidence="7">Belongs to the TRAFAC class myosin-kinesin ATPase superfamily. Kinesin family. KIN-12 subfamily.</text>
</comment>
<dbReference type="HOGENOM" id="CLU_001485_2_0_1"/>
<dbReference type="Pfam" id="PF00225">
    <property type="entry name" value="Kinesin"/>
    <property type="match status" value="1"/>
</dbReference>
<dbReference type="Gene3D" id="3.40.850.10">
    <property type="entry name" value="Kinesin motor domain"/>
    <property type="match status" value="1"/>
</dbReference>
<dbReference type="GO" id="GO:0008017">
    <property type="term" value="F:microtubule binding"/>
    <property type="evidence" value="ECO:0007669"/>
    <property type="project" value="InterPro"/>
</dbReference>
<dbReference type="GO" id="GO:0003777">
    <property type="term" value="F:microtubule motor activity"/>
    <property type="evidence" value="ECO:0007669"/>
    <property type="project" value="InterPro"/>
</dbReference>
<dbReference type="KEGG" id="gtt:GUITHDRAFT_61324"/>
<evidence type="ECO:0000313" key="10">
    <source>
        <dbReference type="EMBL" id="EKX48551.1"/>
    </source>
</evidence>
<evidence type="ECO:0000256" key="3">
    <source>
        <dbReference type="ARBA" id="ARBA00022741"/>
    </source>
</evidence>
<dbReference type="GO" id="GO:0007018">
    <property type="term" value="P:microtubule-based movement"/>
    <property type="evidence" value="ECO:0007669"/>
    <property type="project" value="InterPro"/>
</dbReference>
<dbReference type="PaxDb" id="55529-EKX48551"/>
<gene>
    <name evidence="10" type="ORF">GUITHDRAFT_61324</name>
</gene>
<dbReference type="SUPFAM" id="SSF52540">
    <property type="entry name" value="P-loop containing nucleoside triphosphate hydrolases"/>
    <property type="match status" value="1"/>
</dbReference>
<feature type="non-terminal residue" evidence="10">
    <location>
        <position position="287"/>
    </location>
</feature>
<sequence length="287" mass="30964">TQQDIFEAVGQPMCASVLEGFNGTIFAYGQTGAGKTFTMQGVDDGSVSDDSTQGLIPRVFSFLFSRIEELKAEGVDISCKCSYLEIYNEAVTDLLSDSASSITIRDDPKRGVLIEGASTIPVKSAAETTNALLLGSQNRKVAATCMNKESSRSHSLFTVYVQAHPLLLRLALTLTGFRFNLIDLAAGSERQKYTQATGDRLKEANNINRSLSALGNVIMALANGNGHVPYRDSKLTFMLKDSIGGNSKTCIIACCSPAEACYEETLSTLKFVRFAKLVKNVAVVNQE</sequence>
<dbReference type="OMA" id="HCILASQ"/>
<dbReference type="OrthoDB" id="3176171at2759"/>
<dbReference type="GO" id="GO:0005524">
    <property type="term" value="F:ATP binding"/>
    <property type="evidence" value="ECO:0007669"/>
    <property type="project" value="UniProtKB-UniRule"/>
</dbReference>
<evidence type="ECO:0000256" key="7">
    <source>
        <dbReference type="ARBA" id="ARBA00034488"/>
    </source>
</evidence>
<dbReference type="GO" id="GO:0009507">
    <property type="term" value="C:chloroplast"/>
    <property type="evidence" value="ECO:0007669"/>
    <property type="project" value="UniProtKB-SubCell"/>
</dbReference>
<dbReference type="GO" id="GO:0005874">
    <property type="term" value="C:microtubule"/>
    <property type="evidence" value="ECO:0007669"/>
    <property type="project" value="UniProtKB-KW"/>
</dbReference>
<dbReference type="RefSeq" id="XP_005835531.1">
    <property type="nucleotide sequence ID" value="XM_005835474.1"/>
</dbReference>
<proteinExistence type="inferred from homology"/>
<dbReference type="PANTHER" id="PTHR37739">
    <property type="entry name" value="KINESIN-LIKE PROTEIN KIN-12D"/>
    <property type="match status" value="1"/>
</dbReference>
<feature type="non-terminal residue" evidence="10">
    <location>
        <position position="1"/>
    </location>
</feature>
<organism evidence="10">
    <name type="scientific">Guillardia theta (strain CCMP2712)</name>
    <name type="common">Cryptophyte</name>
    <dbReference type="NCBI Taxonomy" id="905079"/>
    <lineage>
        <taxon>Eukaryota</taxon>
        <taxon>Cryptophyceae</taxon>
        <taxon>Pyrenomonadales</taxon>
        <taxon>Geminigeraceae</taxon>
        <taxon>Guillardia</taxon>
    </lineage>
</organism>
<accession>L1JJ75</accession>
<evidence type="ECO:0000259" key="9">
    <source>
        <dbReference type="PROSITE" id="PS50067"/>
    </source>
</evidence>
<evidence type="ECO:0000256" key="1">
    <source>
        <dbReference type="ARBA" id="ARBA00004229"/>
    </source>
</evidence>
<evidence type="ECO:0000256" key="2">
    <source>
        <dbReference type="ARBA" id="ARBA00022701"/>
    </source>
</evidence>
<evidence type="ECO:0000256" key="8">
    <source>
        <dbReference type="PROSITE-ProRule" id="PRU00283"/>
    </source>
</evidence>